<dbReference type="KEGG" id="vg:11536815"/>
<name>G9B1R0_9CAUD</name>
<keyword evidence="2" id="KW-1185">Reference proteome</keyword>
<dbReference type="EMBL" id="HM144387">
    <property type="protein sequence ID" value="ADH03305.1"/>
    <property type="molecule type" value="Genomic_DNA"/>
</dbReference>
<protein>
    <submittedName>
        <fullName evidence="1">Gp159</fullName>
    </submittedName>
</protein>
<proteinExistence type="predicted"/>
<dbReference type="OrthoDB" id="15657at10239"/>
<accession>G9B1R0</accession>
<sequence>MSGLQYFTCTMTAEITRTVEAQDAAHALELVDENDMIYELKNYKTDYEMSAKPLMRESQFNFQNKMLIAHNIFAYLVDDKPVKVTRAQYEFFKSVYDAMDVIVKLNVMELENENKVILSLGRYK</sequence>
<dbReference type="GeneID" id="11536815"/>
<reference evidence="1 2" key="1">
    <citation type="submission" date="2013-01" db="EMBL/GenBank/DDBJ databases">
        <title>Large myovirus of Bacillus.</title>
        <authorList>
            <person name="Klumpp J."/>
            <person name="Beyer W."/>
            <person name="Loessner M.J."/>
        </authorList>
    </citation>
    <scope>NUCLEOTIDE SEQUENCE [LARGE SCALE GENOMIC DNA]</scope>
</reference>
<evidence type="ECO:0000313" key="1">
    <source>
        <dbReference type="EMBL" id="ADH03305.1"/>
    </source>
</evidence>
<organism evidence="1 2">
    <name type="scientific">Bacillus phage W.Ph</name>
    <dbReference type="NCBI Taxonomy" id="764595"/>
    <lineage>
        <taxon>Viruses</taxon>
        <taxon>Duplodnaviria</taxon>
        <taxon>Heunggongvirae</taxon>
        <taxon>Uroviricota</taxon>
        <taxon>Caudoviricetes</taxon>
        <taxon>Herelleviridae</taxon>
        <taxon>Bastillevirinae</taxon>
        <taxon>Wphvirus</taxon>
        <taxon>Wphvirus WPh</taxon>
    </lineage>
</organism>
<dbReference type="RefSeq" id="YP_004957174.1">
    <property type="nucleotide sequence ID" value="NC_016563.1"/>
</dbReference>
<dbReference type="Proteomes" id="UP000005445">
    <property type="component" value="Segment"/>
</dbReference>
<evidence type="ECO:0000313" key="2">
    <source>
        <dbReference type="Proteomes" id="UP000005445"/>
    </source>
</evidence>